<protein>
    <submittedName>
        <fullName evidence="2">Chromate resistance protein</fullName>
    </submittedName>
</protein>
<evidence type="ECO:0000313" key="3">
    <source>
        <dbReference type="Proteomes" id="UP001304300"/>
    </source>
</evidence>
<dbReference type="EMBL" id="CP136920">
    <property type="protein sequence ID" value="WOO43040.1"/>
    <property type="molecule type" value="Genomic_DNA"/>
</dbReference>
<dbReference type="InterPro" id="IPR018634">
    <property type="entry name" value="ChrB_C"/>
</dbReference>
<dbReference type="Proteomes" id="UP001304300">
    <property type="component" value="Chromosome"/>
</dbReference>
<keyword evidence="3" id="KW-1185">Reference proteome</keyword>
<evidence type="ECO:0000259" key="1">
    <source>
        <dbReference type="Pfam" id="PF09828"/>
    </source>
</evidence>
<dbReference type="AlphaFoldDB" id="A0AAQ3LCB1"/>
<dbReference type="Pfam" id="PF09828">
    <property type="entry name" value="ChrB_C"/>
    <property type="match status" value="1"/>
</dbReference>
<dbReference type="KEGG" id="puo:RZN69_08035"/>
<gene>
    <name evidence="2" type="ORF">RZN69_08035</name>
</gene>
<accession>A0AAQ3LCB1</accession>
<name>A0AAQ3LCB1_9BACT</name>
<proteinExistence type="predicted"/>
<sequence length="262" mass="29751">MPILLFASLEAKTYVTLEKVDLDRCASAWLFTRFLDESPKFLFFEQGGEPPEGVSYDFFGAQYFHHGSDCTFTTLIKTFGLSDEKALQKINNDVNDVFAWRWSPGSFPIELREHIARLRELTNNDAEVYEMIFPVFDLLYLKYGGNAERFHAKAEHEMQFLPLDVVTPGLSEITKGNIAALRKGQIELPTLSEYSDSTQLLGIIQQPYSEWSDDDLQIISGQLYNGSTSTTEELLTEVIGDLPEENELAIEALNFRQAILVK</sequence>
<dbReference type="RefSeq" id="WP_317835576.1">
    <property type="nucleotide sequence ID" value="NZ_CP136920.1"/>
</dbReference>
<feature type="domain" description="ChrB C-terminal" evidence="1">
    <location>
        <begin position="15"/>
        <end position="141"/>
    </location>
</feature>
<reference evidence="2 3" key="1">
    <citation type="submission" date="2023-10" db="EMBL/GenBank/DDBJ databases">
        <title>Rubellicoccus peritrichatus gen. nov., sp. nov., isolated from an algae of coral reef tank.</title>
        <authorList>
            <person name="Luo J."/>
        </authorList>
    </citation>
    <scope>NUCLEOTIDE SEQUENCE [LARGE SCALE GENOMIC DNA]</scope>
    <source>
        <strain evidence="2 3">CR14</strain>
    </source>
</reference>
<organism evidence="2 3">
    <name type="scientific">Rubellicoccus peritrichatus</name>
    <dbReference type="NCBI Taxonomy" id="3080537"/>
    <lineage>
        <taxon>Bacteria</taxon>
        <taxon>Pseudomonadati</taxon>
        <taxon>Verrucomicrobiota</taxon>
        <taxon>Opitutia</taxon>
        <taxon>Puniceicoccales</taxon>
        <taxon>Cerasicoccaceae</taxon>
        <taxon>Rubellicoccus</taxon>
    </lineage>
</organism>
<evidence type="ECO:0000313" key="2">
    <source>
        <dbReference type="EMBL" id="WOO43040.1"/>
    </source>
</evidence>